<dbReference type="EMBL" id="JACHVA010000040">
    <property type="protein sequence ID" value="MBC2600982.1"/>
    <property type="molecule type" value="Genomic_DNA"/>
</dbReference>
<reference evidence="2 3" key="1">
    <citation type="submission" date="2020-07" db="EMBL/GenBank/DDBJ databases">
        <authorList>
            <person name="Feng X."/>
        </authorList>
    </citation>
    <scope>NUCLEOTIDE SEQUENCE [LARGE SCALE GENOMIC DNA]</scope>
    <source>
        <strain evidence="2 3">JCM14086</strain>
    </source>
</reference>
<evidence type="ECO:0000313" key="3">
    <source>
        <dbReference type="Proteomes" id="UP000525652"/>
    </source>
</evidence>
<evidence type="ECO:0000256" key="1">
    <source>
        <dbReference type="SAM" id="SignalP"/>
    </source>
</evidence>
<keyword evidence="1" id="KW-0732">Signal</keyword>
<organism evidence="2 3">
    <name type="scientific">Puniceicoccus vermicola</name>
    <dbReference type="NCBI Taxonomy" id="388746"/>
    <lineage>
        <taxon>Bacteria</taxon>
        <taxon>Pseudomonadati</taxon>
        <taxon>Verrucomicrobiota</taxon>
        <taxon>Opitutia</taxon>
        <taxon>Puniceicoccales</taxon>
        <taxon>Puniceicoccaceae</taxon>
        <taxon>Puniceicoccus</taxon>
    </lineage>
</organism>
<feature type="chain" id="PRO_5030826117" description="PhaC PHA synthase" evidence="1">
    <location>
        <begin position="22"/>
        <end position="194"/>
    </location>
</feature>
<dbReference type="Proteomes" id="UP000525652">
    <property type="component" value="Unassembled WGS sequence"/>
</dbReference>
<feature type="signal peptide" evidence="1">
    <location>
        <begin position="1"/>
        <end position="21"/>
    </location>
</feature>
<sequence length="194" mass="20752">MKKSLLALATILTAFGMNAQAQEGPTRAIELSVWSPIQLGDATDSVKGVRLNIFYAKNDDLTGLDLGLFGLGYNTGDVKGVQLNFIGSVVEGDMSGWQTGIYTHTKGEFRGLKGGLINLQGDDFYGWQAGAITLADAKVAGLQTGLFNKAGDMRGLQLGLVNYSEKLYGVQIGLANINVEADPLYFFPFVNASF</sequence>
<gene>
    <name evidence="2" type="ORF">H5P30_04225</name>
</gene>
<evidence type="ECO:0008006" key="4">
    <source>
        <dbReference type="Google" id="ProtNLM"/>
    </source>
</evidence>
<dbReference type="InterPro" id="IPR058093">
    <property type="entry name" value="LA_2272-like"/>
</dbReference>
<name>A0A7X1E4U9_9BACT</name>
<proteinExistence type="predicted"/>
<dbReference type="NCBIfam" id="NF047436">
    <property type="entry name" value="LA_2272_repeat"/>
    <property type="match status" value="1"/>
</dbReference>
<comment type="caution">
    <text evidence="2">The sequence shown here is derived from an EMBL/GenBank/DDBJ whole genome shotgun (WGS) entry which is preliminary data.</text>
</comment>
<protein>
    <recommendedName>
        <fullName evidence="4">PhaC PHA synthase</fullName>
    </recommendedName>
</protein>
<evidence type="ECO:0000313" key="2">
    <source>
        <dbReference type="EMBL" id="MBC2600982.1"/>
    </source>
</evidence>
<dbReference type="RefSeq" id="WP_185691714.1">
    <property type="nucleotide sequence ID" value="NZ_JACHVA010000040.1"/>
</dbReference>
<keyword evidence="3" id="KW-1185">Reference proteome</keyword>
<accession>A0A7X1E4U9</accession>
<dbReference type="AlphaFoldDB" id="A0A7X1E4U9"/>